<dbReference type="Pfam" id="PF18998">
    <property type="entry name" value="Flg_new_2"/>
    <property type="match status" value="1"/>
</dbReference>
<dbReference type="Gene3D" id="2.160.20.10">
    <property type="entry name" value="Single-stranded right-handed beta-helix, Pectin lyase-like"/>
    <property type="match status" value="2"/>
</dbReference>
<evidence type="ECO:0000256" key="2">
    <source>
        <dbReference type="ARBA" id="ARBA00022723"/>
    </source>
</evidence>
<gene>
    <name evidence="7" type="ORF">SAMN04488563_6057</name>
</gene>
<dbReference type="InterPro" id="IPR028995">
    <property type="entry name" value="Glyco_hydro_57/38_cen_sf"/>
</dbReference>
<dbReference type="GO" id="GO:0009313">
    <property type="term" value="P:oligosaccharide catabolic process"/>
    <property type="evidence" value="ECO:0007669"/>
    <property type="project" value="TreeGrafter"/>
</dbReference>
<dbReference type="Pfam" id="PF09261">
    <property type="entry name" value="Alpha-mann_mid"/>
    <property type="match status" value="1"/>
</dbReference>
<dbReference type="GO" id="GO:0046872">
    <property type="term" value="F:metal ion binding"/>
    <property type="evidence" value="ECO:0007669"/>
    <property type="project" value="UniProtKB-KW"/>
</dbReference>
<sequence>MTLAIWPVPGEPVPVQDALRAEYLPFAAGQVWGTPWLTSWLHVTERIPPDWAGRRVEAVFDLGFDLTRGPGGQAEGLVHDRTGRAVQGLHPYHRAVLLAAATAGGEDVDLYVELAANPPIVASAGIGVHYGDPATAGDEPLYRLAEARLAVREDDVWQLLHDAETLDQLMRELPESSSRRHEILHALGRAVDAVDPRDVAGSAKTARAELADVLSRPAHASAHRVSAVGHAHIDSAWLWPVRETVRKCVRTFTNQLALAEEYPELVFACSSAQQYAWVERDRPEVFERIRAAVDRGTWAPVGGMWVESDANLPGGEALARQLVHGRRYFADRLGVEADGVWLPDSFGYTAAFPQLARLAGARWFLTQKLSWNETNRLPHHTFSWEGIDGTTILTHFPPVDTYTGMMTAAELAHAAENFAEKGVATRSLVPFGYGDGGGGPTRDMLERARRLADLEGSPRVTVESPAAFFQAAAEEYPDPPVWRGELYLETHRGTYTSQARTKRGNRRAESLLREAELWAATAAVRGDAPYPYDALDRIWKTVLLLQFHDILPGSAIAWVHREAERDHRAVLAELDDIVATAAAALPVVPDARRTAGPGVLNAAPFPRTEVVRLPADVPSTGRGVQRLSTGEVACVVVAPALGAGGPAERIPAPVRAWRDGDTVVVDNRLVQVRIDGDGLVRSVYDHAAHREAIAAGEAGNLLQLHPDDPTLWSAWNLDRHYRATVTDLTAAGRVELLEDGPLLAVVRVERAFGESRFVQDLEVAAGSRRLTVRTAVDWQERDAVLKAAWPLDVHADDEAAEIQFGHVRRPTHVNTSWDAARYEKWMHRWVHVGEHGWGVALLNDSTYGYDTSRRTRPGGGTTTTVRLTLLRAPHSPDAGADRGRQEFTYALEAGAGLERAVAGGYALNLPLRTTTARPAGEPLVAVTSPALIEAVKLADDRSGDVVVRLYEPLGGAATATLTTTFPLPPPTTATCSSARRPASSTPAARSSCGCARSRSAPSDCGPRLDRTTPPAPEEPADQRRSTLPAPAHLRRRLLTAAAALAVTAAALPAPLASIVASAAPGDGIGDLMYPLGVGADLGPEPATLGLAPRAGDDPAGLRTGELDGRGFWGTDVAAGTGYLAFDLDDDYVASLGDSIATVSVAYHDTGSGDLVLTPDGGEAVRRPYSGAGGWAQAAFDVSTADLAGELRLTAETGGAARDVTVASVRIATPLASVGLGDVPATAGIAPRAGDAGTGLLTGTVAGRSYWSTNRAAPAPGILYFYMNVDDSLVHDTTDTVLVGIDYFDQGNGALGLHYDSPGPDIPHRFKSAANVQYGDTGTWRTHTYALTDAILTNRSNGSDFRVHDGGSPVPLRVAEVRVTVVPDVLDAASGLLAFIDDVELALGAAREGDRDGEYPPGSKAELSAAVAAARAVADRPDVTEAEVKPALIDLHSAHQAFLAAAVDTNVAVGATATASGTSAGSPAEVVDDDTGTVWTSAAAGPDEWLRVDLRRPRHLDEIGLRFGALRAAAYTVEGSVNGRDFHELGRGGAGLSGRETVTWTRFEEQLLRSVRVRFDTPLPGATTVAVRELELRDVPEIRTDPHLVETVYPTDDVVVADLDAAAYGADPSGAADSTAAIQEALWDCYDAGGGTVWLGAGTYRVTGTVEVPAFCTLRGDRRDPDTAGADYGTVISAELPPGDDGPVLFRVGGSAGVRGLTTYYPAQDAADPVPYNYTFELPGRAWRGEENYMMSTIAEVTMLNSYRGIGVSTMPSDRGEAPANGQVHESSTVRDVRGTVLFEGVRAYNGADVGTWEDIRFDNGYWASAPAQYQPPERTVLDAWTRANGTGLILGDLEWDEFTGIELADYATGIHVVPGQRVSFAGSFLDVQIRRTDVALQVEEFDSRWGLVLAGSTLEGSEAAVVNRSQGFVKVTDTELSGPAEGIVHRLSGDTPEYEPATPPKPQRAVLYDVTAGPFGARGGNGYQPAEDATVAIQRALDQAGADGGGVVYVPAGWYRVDGRLRVPAGVELRGASAVPNREQGGLSRGTILMTYAGRDTAEPETAPAFVTLDGDGAGVRGLRIFHPENNPNAEGGLVPYPYAIRGAGTGTYVIDVGMANAWNAIDLATERNDGFYVQKVTGAWLHHGISVGASDGGRIEGVLVNGNAPERVGFFLPDWQVDIFPDVIDAVMRPQTQLITVDGATGLTVLNAFAYGVHDGLVVSSGEVNAFNVGTDNLGTGGYSVAAGDGVEPGDVVVTNVLRYNGVTTVQAPVVAHNIMVINIEEFPVTASASPAGTVTLTGNQTIPGHYERGAVVTATATPAAGHVLDHWTVNGMAAGDEPVLELEVSGAHEVVAVFAPTG</sequence>
<dbReference type="STRING" id="419479.SAMN04488563_6057"/>
<protein>
    <submittedName>
        <fullName evidence="7">Alpha-mannosidase</fullName>
    </submittedName>
</protein>
<dbReference type="Gene3D" id="3.20.110.10">
    <property type="entry name" value="Glycoside hydrolase 38, N terminal domain"/>
    <property type="match status" value="1"/>
</dbReference>
<keyword evidence="8" id="KW-1185">Reference proteome</keyword>
<dbReference type="InterPro" id="IPR044060">
    <property type="entry name" value="Bacterial_rp_domain"/>
</dbReference>
<evidence type="ECO:0000313" key="7">
    <source>
        <dbReference type="EMBL" id="SDU79742.1"/>
    </source>
</evidence>
<dbReference type="EMBL" id="LT629791">
    <property type="protein sequence ID" value="SDU79742.1"/>
    <property type="molecule type" value="Genomic_DNA"/>
</dbReference>
<dbReference type="SUPFAM" id="SSF49785">
    <property type="entry name" value="Galactose-binding domain-like"/>
    <property type="match status" value="1"/>
</dbReference>
<feature type="compositionally biased region" description="Low complexity" evidence="5">
    <location>
        <begin position="972"/>
        <end position="1002"/>
    </location>
</feature>
<comment type="similarity">
    <text evidence="1">Belongs to the glycosyl hydrolase 38 family.</text>
</comment>
<dbReference type="InterPro" id="IPR015341">
    <property type="entry name" value="Glyco_hydro_38_cen"/>
</dbReference>
<dbReference type="InterPro" id="IPR011013">
    <property type="entry name" value="Gal_mutarotase_sf_dom"/>
</dbReference>
<dbReference type="PROSITE" id="PS50022">
    <property type="entry name" value="FA58C_3"/>
    <property type="match status" value="1"/>
</dbReference>
<feature type="region of interest" description="Disordered" evidence="5">
    <location>
        <begin position="964"/>
        <end position="1028"/>
    </location>
</feature>
<evidence type="ECO:0000259" key="6">
    <source>
        <dbReference type="PROSITE" id="PS50022"/>
    </source>
</evidence>
<dbReference type="FunFam" id="3.20.110.10:FF:000002">
    <property type="entry name" value="alpha-mannosidase 2C1 isoform X1"/>
    <property type="match status" value="1"/>
</dbReference>
<proteinExistence type="inferred from homology"/>
<dbReference type="SUPFAM" id="SSF88713">
    <property type="entry name" value="Glycoside hydrolase/deacetylase"/>
    <property type="match status" value="1"/>
</dbReference>
<dbReference type="FunFam" id="1.20.1270.50:FF:000004">
    <property type="entry name" value="alpha-mannosidase 2C1 isoform X1"/>
    <property type="match status" value="1"/>
</dbReference>
<dbReference type="Proteomes" id="UP000182977">
    <property type="component" value="Chromosome I"/>
</dbReference>
<dbReference type="Gene3D" id="1.20.1270.90">
    <property type="entry name" value="AF1782-like"/>
    <property type="match status" value="1"/>
</dbReference>
<keyword evidence="4" id="KW-0326">Glycosidase</keyword>
<evidence type="ECO:0000256" key="5">
    <source>
        <dbReference type="SAM" id="MobiDB-lite"/>
    </source>
</evidence>
<name>A0A1H2LFX6_9ACTN</name>
<dbReference type="SUPFAM" id="SSF88688">
    <property type="entry name" value="Families 57/38 glycoside transferase middle domain"/>
    <property type="match status" value="1"/>
</dbReference>
<dbReference type="SMART" id="SM00872">
    <property type="entry name" value="Alpha-mann_mid"/>
    <property type="match status" value="1"/>
</dbReference>
<keyword evidence="2" id="KW-0479">Metal-binding</keyword>
<dbReference type="Pfam" id="PF22907">
    <property type="entry name" value="Ams1-like_1st"/>
    <property type="match status" value="1"/>
</dbReference>
<dbReference type="InterPro" id="IPR027291">
    <property type="entry name" value="Glyco_hydro_38_N_sf"/>
</dbReference>
<evidence type="ECO:0000256" key="3">
    <source>
        <dbReference type="ARBA" id="ARBA00022801"/>
    </source>
</evidence>
<dbReference type="InterPro" id="IPR024535">
    <property type="entry name" value="RHGA/B-epi-like_pectate_lyase"/>
</dbReference>
<dbReference type="Pfam" id="PF00754">
    <property type="entry name" value="F5_F8_type_C"/>
    <property type="match status" value="1"/>
</dbReference>
<dbReference type="SUPFAM" id="SSF74650">
    <property type="entry name" value="Galactose mutarotase-like"/>
    <property type="match status" value="1"/>
</dbReference>
<dbReference type="InterPro" id="IPR008979">
    <property type="entry name" value="Galactose-bd-like_sf"/>
</dbReference>
<dbReference type="InterPro" id="IPR011682">
    <property type="entry name" value="Glyco_hydro_38_C"/>
</dbReference>
<dbReference type="Gene3D" id="2.60.120.260">
    <property type="entry name" value="Galactose-binding domain-like"/>
    <property type="match status" value="1"/>
</dbReference>
<dbReference type="Pfam" id="PF07748">
    <property type="entry name" value="Glyco_hydro_38C"/>
    <property type="match status" value="1"/>
</dbReference>
<dbReference type="PANTHER" id="PTHR46017:SF1">
    <property type="entry name" value="ALPHA-MANNOSIDASE 2C1"/>
    <property type="match status" value="1"/>
</dbReference>
<dbReference type="InterPro" id="IPR037094">
    <property type="entry name" value="Glyco_hydro_38_cen_sf"/>
</dbReference>
<evidence type="ECO:0000256" key="1">
    <source>
        <dbReference type="ARBA" id="ARBA00009792"/>
    </source>
</evidence>
<dbReference type="InterPro" id="IPR000602">
    <property type="entry name" value="Glyco_hydro_38_N"/>
</dbReference>
<dbReference type="CDD" id="cd10789">
    <property type="entry name" value="GH38N_AMII_ER_cytosolic"/>
    <property type="match status" value="1"/>
</dbReference>
<organism evidence="7 8">
    <name type="scientific">Jiangella alkaliphila</name>
    <dbReference type="NCBI Taxonomy" id="419479"/>
    <lineage>
        <taxon>Bacteria</taxon>
        <taxon>Bacillati</taxon>
        <taxon>Actinomycetota</taxon>
        <taxon>Actinomycetes</taxon>
        <taxon>Jiangellales</taxon>
        <taxon>Jiangellaceae</taxon>
        <taxon>Jiangella</taxon>
    </lineage>
</organism>
<evidence type="ECO:0000256" key="4">
    <source>
        <dbReference type="ARBA" id="ARBA00023295"/>
    </source>
</evidence>
<dbReference type="Gene3D" id="1.20.1270.50">
    <property type="entry name" value="Glycoside hydrolase family 38, central domain"/>
    <property type="match status" value="1"/>
</dbReference>
<dbReference type="InterPro" id="IPR011330">
    <property type="entry name" value="Glyco_hydro/deAcase_b/a-brl"/>
</dbReference>
<dbReference type="GO" id="GO:0006013">
    <property type="term" value="P:mannose metabolic process"/>
    <property type="evidence" value="ECO:0007669"/>
    <property type="project" value="InterPro"/>
</dbReference>
<dbReference type="InterPro" id="IPR011050">
    <property type="entry name" value="Pectin_lyase_fold/virulence"/>
</dbReference>
<keyword evidence="3" id="KW-0378">Hydrolase</keyword>
<dbReference type="GO" id="GO:0030246">
    <property type="term" value="F:carbohydrate binding"/>
    <property type="evidence" value="ECO:0007669"/>
    <property type="project" value="InterPro"/>
</dbReference>
<feature type="domain" description="F5/8 type C" evidence="6">
    <location>
        <begin position="1434"/>
        <end position="1578"/>
    </location>
</feature>
<dbReference type="Pfam" id="PF12708">
    <property type="entry name" value="Pect-lyase_RHGA_epim"/>
    <property type="match status" value="2"/>
</dbReference>
<dbReference type="Gene3D" id="2.70.98.30">
    <property type="entry name" value="Golgi alpha-mannosidase II, domain 4"/>
    <property type="match status" value="1"/>
</dbReference>
<dbReference type="InterPro" id="IPR054723">
    <property type="entry name" value="Ams1-like_N"/>
</dbReference>
<dbReference type="PANTHER" id="PTHR46017">
    <property type="entry name" value="ALPHA-MANNOSIDASE 2C1"/>
    <property type="match status" value="1"/>
</dbReference>
<dbReference type="InterPro" id="IPR000421">
    <property type="entry name" value="FA58C"/>
</dbReference>
<reference evidence="8" key="1">
    <citation type="submission" date="2016-10" db="EMBL/GenBank/DDBJ databases">
        <authorList>
            <person name="Varghese N."/>
            <person name="Submissions S."/>
        </authorList>
    </citation>
    <scope>NUCLEOTIDE SEQUENCE [LARGE SCALE GENOMIC DNA]</scope>
    <source>
        <strain evidence="8">DSM 45079</strain>
    </source>
</reference>
<dbReference type="GO" id="GO:0004559">
    <property type="term" value="F:alpha-mannosidase activity"/>
    <property type="evidence" value="ECO:0007669"/>
    <property type="project" value="InterPro"/>
</dbReference>
<accession>A0A1H2LFX6</accession>
<dbReference type="SUPFAM" id="SSF51126">
    <property type="entry name" value="Pectin lyase-like"/>
    <property type="match status" value="2"/>
</dbReference>
<evidence type="ECO:0000313" key="8">
    <source>
        <dbReference type="Proteomes" id="UP000182977"/>
    </source>
</evidence>
<dbReference type="InterPro" id="IPR012334">
    <property type="entry name" value="Pectin_lyas_fold"/>
</dbReference>
<dbReference type="Pfam" id="PF01074">
    <property type="entry name" value="Glyco_hydro_38N"/>
    <property type="match status" value="1"/>
</dbReference>